<evidence type="ECO:0000313" key="2">
    <source>
        <dbReference type="EMBL" id="GAY77626.1"/>
    </source>
</evidence>
<comment type="caution">
    <text evidence="2">The sequence shown here is derived from an EMBL/GenBank/DDBJ whole genome shotgun (WGS) entry which is preliminary data.</text>
</comment>
<proteinExistence type="predicted"/>
<sequence length="42" mass="4761">MARRLVSADNPTSSALTQERLGWQPVHPKLIPDLEKGHYFSN</sequence>
<name>A0A4Y1ZEM8_9BACL</name>
<accession>A0A4Y1ZEM8</accession>
<evidence type="ECO:0000313" key="3">
    <source>
        <dbReference type="Proteomes" id="UP000319716"/>
    </source>
</evidence>
<dbReference type="AlphaFoldDB" id="A0A4Y1ZEM8"/>
<dbReference type="EMBL" id="BEXB01000029">
    <property type="protein sequence ID" value="GAY77626.1"/>
    <property type="molecule type" value="Genomic_DNA"/>
</dbReference>
<protein>
    <submittedName>
        <fullName evidence="2">Uncharacterized protein</fullName>
    </submittedName>
</protein>
<dbReference type="Proteomes" id="UP000319716">
    <property type="component" value="Unassembled WGS sequence"/>
</dbReference>
<reference evidence="2 3" key="1">
    <citation type="submission" date="2017-11" db="EMBL/GenBank/DDBJ databases">
        <title>Draft Genome Sequence of Sporolactobacillus inulinus NBRC 111894 Isolated from Koso, a Japanese Sugar-Vegetable Fermented Beverage.</title>
        <authorList>
            <person name="Chiou T.Y."/>
            <person name="Oshima K."/>
            <person name="Suda W."/>
            <person name="Hattori M."/>
            <person name="Takahashi T."/>
        </authorList>
    </citation>
    <scope>NUCLEOTIDE SEQUENCE [LARGE SCALE GENOMIC DNA]</scope>
    <source>
        <strain evidence="2 3">NBRC111894</strain>
    </source>
</reference>
<gene>
    <name evidence="2" type="ORF">NBRC111894_3180</name>
</gene>
<evidence type="ECO:0000256" key="1">
    <source>
        <dbReference type="SAM" id="MobiDB-lite"/>
    </source>
</evidence>
<organism evidence="2 3">
    <name type="scientific">Sporolactobacillus inulinus</name>
    <dbReference type="NCBI Taxonomy" id="2078"/>
    <lineage>
        <taxon>Bacteria</taxon>
        <taxon>Bacillati</taxon>
        <taxon>Bacillota</taxon>
        <taxon>Bacilli</taxon>
        <taxon>Bacillales</taxon>
        <taxon>Sporolactobacillaceae</taxon>
        <taxon>Sporolactobacillus</taxon>
    </lineage>
</organism>
<feature type="region of interest" description="Disordered" evidence="1">
    <location>
        <begin position="1"/>
        <end position="20"/>
    </location>
</feature>